<dbReference type="GO" id="GO:0004176">
    <property type="term" value="F:ATP-dependent peptidase activity"/>
    <property type="evidence" value="ECO:0007669"/>
    <property type="project" value="TreeGrafter"/>
</dbReference>
<reference evidence="2" key="1">
    <citation type="journal article" date="2017" name="Front. Plant Sci.">
        <title>Climate Clever Clovers: New Paradigm to Reduce the Environmental Footprint of Ruminants by Breeding Low Methanogenic Forages Utilizing Haplotype Variation.</title>
        <authorList>
            <person name="Kaur P."/>
            <person name="Appels R."/>
            <person name="Bayer P.E."/>
            <person name="Keeble-Gagnere G."/>
            <person name="Wang J."/>
            <person name="Hirakawa H."/>
            <person name="Shirasawa K."/>
            <person name="Vercoe P."/>
            <person name="Stefanova K."/>
            <person name="Durmic Z."/>
            <person name="Nichols P."/>
            <person name="Revell C."/>
            <person name="Isobe S.N."/>
            <person name="Edwards D."/>
            <person name="Erskine W."/>
        </authorList>
    </citation>
    <scope>NUCLEOTIDE SEQUENCE [LARGE SCALE GENOMIC DNA]</scope>
    <source>
        <strain evidence="2">cv. Daliak</strain>
    </source>
</reference>
<protein>
    <submittedName>
        <fullName evidence="1">Uncharacterized protein</fullName>
    </submittedName>
</protein>
<evidence type="ECO:0000313" key="1">
    <source>
        <dbReference type="EMBL" id="GAU36549.1"/>
    </source>
</evidence>
<organism evidence="1 2">
    <name type="scientific">Trifolium subterraneum</name>
    <name type="common">Subterranean clover</name>
    <dbReference type="NCBI Taxonomy" id="3900"/>
    <lineage>
        <taxon>Eukaryota</taxon>
        <taxon>Viridiplantae</taxon>
        <taxon>Streptophyta</taxon>
        <taxon>Embryophyta</taxon>
        <taxon>Tracheophyta</taxon>
        <taxon>Spermatophyta</taxon>
        <taxon>Magnoliopsida</taxon>
        <taxon>eudicotyledons</taxon>
        <taxon>Gunneridae</taxon>
        <taxon>Pentapetalae</taxon>
        <taxon>rosids</taxon>
        <taxon>fabids</taxon>
        <taxon>Fabales</taxon>
        <taxon>Fabaceae</taxon>
        <taxon>Papilionoideae</taxon>
        <taxon>50 kb inversion clade</taxon>
        <taxon>NPAAA clade</taxon>
        <taxon>Hologalegina</taxon>
        <taxon>IRL clade</taxon>
        <taxon>Trifolieae</taxon>
        <taxon>Trifolium</taxon>
    </lineage>
</organism>
<dbReference type="GO" id="GO:0045037">
    <property type="term" value="P:protein import into chloroplast stroma"/>
    <property type="evidence" value="ECO:0007669"/>
    <property type="project" value="TreeGrafter"/>
</dbReference>
<dbReference type="AlphaFoldDB" id="A0A2Z6NYH1"/>
<dbReference type="Proteomes" id="UP000242715">
    <property type="component" value="Unassembled WGS sequence"/>
</dbReference>
<accession>A0A2Z6NYH1</accession>
<dbReference type="PANTHER" id="PTHR23076:SF37">
    <property type="entry name" value="ATP-DEPENDENT ZINC METALLOPROTEASE FTSH 4, MITOCHONDRIAL"/>
    <property type="match status" value="1"/>
</dbReference>
<gene>
    <name evidence="1" type="ORF">TSUD_277550</name>
</gene>
<dbReference type="Gene3D" id="1.10.8.60">
    <property type="match status" value="1"/>
</dbReference>
<dbReference type="PANTHER" id="PTHR23076">
    <property type="entry name" value="METALLOPROTEASE M41 FTSH"/>
    <property type="match status" value="1"/>
</dbReference>
<dbReference type="EMBL" id="DF973633">
    <property type="protein sequence ID" value="GAU36549.1"/>
    <property type="molecule type" value="Genomic_DNA"/>
</dbReference>
<evidence type="ECO:0000313" key="2">
    <source>
        <dbReference type="Proteomes" id="UP000242715"/>
    </source>
</evidence>
<sequence length="138" mass="16159">MALRRLLITQVTLAERFQSSFVRNLFVPHGMDEVQPIVKLNNRFKDVKGADYAKGKLEEIVYYFRDPNWHRLTITSLVKHGRLDHVNVRKPNKYAKQEILESLMSIVPKANDVDLKRIAEITYQFFGADLVNMVNRKE</sequence>
<dbReference type="GO" id="GO:0009507">
    <property type="term" value="C:chloroplast"/>
    <property type="evidence" value="ECO:0007669"/>
    <property type="project" value="TreeGrafter"/>
</dbReference>
<dbReference type="GO" id="GO:0006508">
    <property type="term" value="P:proteolysis"/>
    <property type="evidence" value="ECO:0007669"/>
    <property type="project" value="TreeGrafter"/>
</dbReference>
<keyword evidence="2" id="KW-1185">Reference proteome</keyword>
<name>A0A2Z6NYH1_TRISU</name>
<proteinExistence type="predicted"/>